<dbReference type="AlphaFoldDB" id="A0A2G9R5S1"/>
<feature type="region of interest" description="Disordered" evidence="1">
    <location>
        <begin position="60"/>
        <end position="88"/>
    </location>
</feature>
<evidence type="ECO:0000313" key="2">
    <source>
        <dbReference type="EMBL" id="PIO23209.1"/>
    </source>
</evidence>
<accession>A0A2G9R5S1</accession>
<evidence type="ECO:0000313" key="3">
    <source>
        <dbReference type="Proteomes" id="UP000228934"/>
    </source>
</evidence>
<name>A0A2G9R5S1_AQUCT</name>
<feature type="non-terminal residue" evidence="2">
    <location>
        <position position="1"/>
    </location>
</feature>
<proteinExistence type="predicted"/>
<reference evidence="3" key="1">
    <citation type="journal article" date="2017" name="Nat. Commun.">
        <title>The North American bullfrog draft genome provides insight into hormonal regulation of long noncoding RNA.</title>
        <authorList>
            <person name="Hammond S.A."/>
            <person name="Warren R.L."/>
            <person name="Vandervalk B.P."/>
            <person name="Kucuk E."/>
            <person name="Khan H."/>
            <person name="Gibb E.A."/>
            <person name="Pandoh P."/>
            <person name="Kirk H."/>
            <person name="Zhao Y."/>
            <person name="Jones M."/>
            <person name="Mungall A.J."/>
            <person name="Coope R."/>
            <person name="Pleasance S."/>
            <person name="Moore R.A."/>
            <person name="Holt R.A."/>
            <person name="Round J.M."/>
            <person name="Ohora S."/>
            <person name="Walle B.V."/>
            <person name="Veldhoen N."/>
            <person name="Helbing C.C."/>
            <person name="Birol I."/>
        </authorList>
    </citation>
    <scope>NUCLEOTIDE SEQUENCE [LARGE SCALE GENOMIC DNA]</scope>
</reference>
<gene>
    <name evidence="2" type="ORF">AB205_0145870</name>
</gene>
<evidence type="ECO:0000256" key="1">
    <source>
        <dbReference type="SAM" id="MobiDB-lite"/>
    </source>
</evidence>
<organism evidence="2 3">
    <name type="scientific">Aquarana catesbeiana</name>
    <name type="common">American bullfrog</name>
    <name type="synonym">Rana catesbeiana</name>
    <dbReference type="NCBI Taxonomy" id="8400"/>
    <lineage>
        <taxon>Eukaryota</taxon>
        <taxon>Metazoa</taxon>
        <taxon>Chordata</taxon>
        <taxon>Craniata</taxon>
        <taxon>Vertebrata</taxon>
        <taxon>Euteleostomi</taxon>
        <taxon>Amphibia</taxon>
        <taxon>Batrachia</taxon>
        <taxon>Anura</taxon>
        <taxon>Neobatrachia</taxon>
        <taxon>Ranoidea</taxon>
        <taxon>Ranidae</taxon>
        <taxon>Aquarana</taxon>
    </lineage>
</organism>
<dbReference type="EMBL" id="KV961433">
    <property type="protein sequence ID" value="PIO23209.1"/>
    <property type="molecule type" value="Genomic_DNA"/>
</dbReference>
<keyword evidence="3" id="KW-1185">Reference proteome</keyword>
<sequence length="106" mass="11352">FYREAPKNETTAKPPEGAKVGYPCLGPNRGGNKAIFPPKTECGHLTQDVGLQAWDLTPGPSTDLSIVDVKSPDASRTSGQSDPKEEESIWESLVCASHDLPRCTIG</sequence>
<dbReference type="Proteomes" id="UP000228934">
    <property type="component" value="Unassembled WGS sequence"/>
</dbReference>
<protein>
    <submittedName>
        <fullName evidence="2">Uncharacterized protein</fullName>
    </submittedName>
</protein>